<feature type="compositionally biased region" description="Basic and acidic residues" evidence="1">
    <location>
        <begin position="56"/>
        <end position="65"/>
    </location>
</feature>
<sequence length="160" mass="17705">TKKLNQSSSVGPELDSKSSSKVVRGSSTSSLPRGRLMVDRARSASLFAADNSNESSKSKTPEKDSNNWMGLPNKDLNSEKDLREQLKDQYDQILNADLVLELAVKAMVKSTHQFMAAMQCSSLQTAVAKFIQDHLSLTPTELKEKYKGENTNNLARRNAE</sequence>
<name>A0AAV4D4L8_9GAST</name>
<feature type="region of interest" description="Disordered" evidence="1">
    <location>
        <begin position="1"/>
        <end position="76"/>
    </location>
</feature>
<organism evidence="2 3">
    <name type="scientific">Plakobranchus ocellatus</name>
    <dbReference type="NCBI Taxonomy" id="259542"/>
    <lineage>
        <taxon>Eukaryota</taxon>
        <taxon>Metazoa</taxon>
        <taxon>Spiralia</taxon>
        <taxon>Lophotrochozoa</taxon>
        <taxon>Mollusca</taxon>
        <taxon>Gastropoda</taxon>
        <taxon>Heterobranchia</taxon>
        <taxon>Euthyneura</taxon>
        <taxon>Panpulmonata</taxon>
        <taxon>Sacoglossa</taxon>
        <taxon>Placobranchoidea</taxon>
        <taxon>Plakobranchidae</taxon>
        <taxon>Plakobranchus</taxon>
    </lineage>
</organism>
<dbReference type="Proteomes" id="UP000735302">
    <property type="component" value="Unassembled WGS sequence"/>
</dbReference>
<keyword evidence="3" id="KW-1185">Reference proteome</keyword>
<comment type="caution">
    <text evidence="2">The sequence shown here is derived from an EMBL/GenBank/DDBJ whole genome shotgun (WGS) entry which is preliminary data.</text>
</comment>
<evidence type="ECO:0000313" key="3">
    <source>
        <dbReference type="Proteomes" id="UP000735302"/>
    </source>
</evidence>
<proteinExistence type="predicted"/>
<feature type="compositionally biased region" description="Polar residues" evidence="1">
    <location>
        <begin position="1"/>
        <end position="10"/>
    </location>
</feature>
<gene>
    <name evidence="2" type="ORF">PoB_006561900</name>
</gene>
<dbReference type="EMBL" id="BLXT01007413">
    <property type="protein sequence ID" value="GFO39114.1"/>
    <property type="molecule type" value="Genomic_DNA"/>
</dbReference>
<evidence type="ECO:0000313" key="2">
    <source>
        <dbReference type="EMBL" id="GFO39114.1"/>
    </source>
</evidence>
<dbReference type="AlphaFoldDB" id="A0AAV4D4L8"/>
<accession>A0AAV4D4L8</accession>
<feature type="non-terminal residue" evidence="2">
    <location>
        <position position="1"/>
    </location>
</feature>
<protein>
    <submittedName>
        <fullName evidence="2">Uncharacterized protein</fullName>
    </submittedName>
</protein>
<evidence type="ECO:0000256" key="1">
    <source>
        <dbReference type="SAM" id="MobiDB-lite"/>
    </source>
</evidence>
<reference evidence="2 3" key="1">
    <citation type="journal article" date="2021" name="Elife">
        <title>Chloroplast acquisition without the gene transfer in kleptoplastic sea slugs, Plakobranchus ocellatus.</title>
        <authorList>
            <person name="Maeda T."/>
            <person name="Takahashi S."/>
            <person name="Yoshida T."/>
            <person name="Shimamura S."/>
            <person name="Takaki Y."/>
            <person name="Nagai Y."/>
            <person name="Toyoda A."/>
            <person name="Suzuki Y."/>
            <person name="Arimoto A."/>
            <person name="Ishii H."/>
            <person name="Satoh N."/>
            <person name="Nishiyama T."/>
            <person name="Hasebe M."/>
            <person name="Maruyama T."/>
            <person name="Minagawa J."/>
            <person name="Obokata J."/>
            <person name="Shigenobu S."/>
        </authorList>
    </citation>
    <scope>NUCLEOTIDE SEQUENCE [LARGE SCALE GENOMIC DNA]</scope>
</reference>
<feature type="compositionally biased region" description="Low complexity" evidence="1">
    <location>
        <begin position="17"/>
        <end position="30"/>
    </location>
</feature>